<dbReference type="HOGENOM" id="CLU_1256868_0_0_1"/>
<feature type="region of interest" description="Disordered" evidence="1">
    <location>
        <begin position="1"/>
        <end position="29"/>
    </location>
</feature>
<proteinExistence type="predicted"/>
<keyword evidence="3" id="KW-1185">Reference proteome</keyword>
<dbReference type="Proteomes" id="UP000030854">
    <property type="component" value="Unassembled WGS sequence"/>
</dbReference>
<dbReference type="EMBL" id="JNVN01003683">
    <property type="protein sequence ID" value="KHJ30740.1"/>
    <property type="molecule type" value="Genomic_DNA"/>
</dbReference>
<reference evidence="2 3" key="1">
    <citation type="journal article" date="2014" name="BMC Genomics">
        <title>Adaptive genomic structural variation in the grape powdery mildew pathogen, Erysiphe necator.</title>
        <authorList>
            <person name="Jones L."/>
            <person name="Riaz S."/>
            <person name="Morales-Cruz A."/>
            <person name="Amrine K.C."/>
            <person name="McGuire B."/>
            <person name="Gubler W.D."/>
            <person name="Walker M.A."/>
            <person name="Cantu D."/>
        </authorList>
    </citation>
    <scope>NUCLEOTIDE SEQUENCE [LARGE SCALE GENOMIC DNA]</scope>
    <source>
        <strain evidence="3">c</strain>
    </source>
</reference>
<gene>
    <name evidence="2" type="ORF">EV44_g6532</name>
</gene>
<organism evidence="2 3">
    <name type="scientific">Uncinula necator</name>
    <name type="common">Grape powdery mildew</name>
    <dbReference type="NCBI Taxonomy" id="52586"/>
    <lineage>
        <taxon>Eukaryota</taxon>
        <taxon>Fungi</taxon>
        <taxon>Dikarya</taxon>
        <taxon>Ascomycota</taxon>
        <taxon>Pezizomycotina</taxon>
        <taxon>Leotiomycetes</taxon>
        <taxon>Erysiphales</taxon>
        <taxon>Erysiphaceae</taxon>
        <taxon>Erysiphe</taxon>
    </lineage>
</organism>
<evidence type="ECO:0000313" key="3">
    <source>
        <dbReference type="Proteomes" id="UP000030854"/>
    </source>
</evidence>
<evidence type="ECO:0000256" key="1">
    <source>
        <dbReference type="SAM" id="MobiDB-lite"/>
    </source>
</evidence>
<comment type="caution">
    <text evidence="2">The sequence shown here is derived from an EMBL/GenBank/DDBJ whole genome shotgun (WGS) entry which is preliminary data.</text>
</comment>
<feature type="compositionally biased region" description="Polar residues" evidence="1">
    <location>
        <begin position="18"/>
        <end position="29"/>
    </location>
</feature>
<protein>
    <submittedName>
        <fullName evidence="2">Uncharacterized protein</fullName>
    </submittedName>
</protein>
<name>A0A0B1P0C6_UNCNE</name>
<dbReference type="AlphaFoldDB" id="A0A0B1P0C6"/>
<sequence length="220" mass="24588">MKSSSDNGFRIFPHFSRNKAQTSQATDVQGSPASALNAAQNLAQNFAHNAAHNAAPVYHPMPHMSPAHYQQFNQMAHTLHKMEPPRDPPAMTGATCGVATYSRDDIIEARRIGCERMPGNVQDLGSRNSVLYTPADPYKYMHLSPPPYYLYPLGKPIAGRKVKHFGFDRVVLNSQCNVISILTESPGPSEMVGKAMRAVLRRPLKHYDQKKYTYKDCIIF</sequence>
<evidence type="ECO:0000313" key="2">
    <source>
        <dbReference type="EMBL" id="KHJ30740.1"/>
    </source>
</evidence>
<accession>A0A0B1P0C6</accession>